<keyword evidence="8" id="KW-1185">Reference proteome</keyword>
<dbReference type="SUPFAM" id="SSF55831">
    <property type="entry name" value="Thymidylate synthase/dCMP hydroxymethylase"/>
    <property type="match status" value="1"/>
</dbReference>
<dbReference type="CDD" id="cd00351">
    <property type="entry name" value="TS_Pyrimidine_HMase"/>
    <property type="match status" value="1"/>
</dbReference>
<dbReference type="PANTHER" id="PTHR11548">
    <property type="entry name" value="THYMIDYLATE SYNTHASE 1"/>
    <property type="match status" value="1"/>
</dbReference>
<dbReference type="KEGG" id="vg:6295461"/>
<organismHost>
    <name type="scientific">Musca domestica</name>
    <name type="common">House fly</name>
    <dbReference type="NCBI Taxonomy" id="7370"/>
</organismHost>
<dbReference type="PROSITE" id="PS00091">
    <property type="entry name" value="THYMIDYLATE_SYNTHASE"/>
    <property type="match status" value="1"/>
</dbReference>
<evidence type="ECO:0000256" key="3">
    <source>
        <dbReference type="ARBA" id="ARBA00022679"/>
    </source>
</evidence>
<keyword evidence="3" id="KW-0808">Transferase</keyword>
<dbReference type="HAMAP" id="MF_00008">
    <property type="entry name" value="Thymidy_synth_bact"/>
    <property type="match status" value="1"/>
</dbReference>
<dbReference type="PRINTS" id="PR00108">
    <property type="entry name" value="THYMDSNTHASE"/>
</dbReference>
<evidence type="ECO:0000256" key="5">
    <source>
        <dbReference type="PROSITE-ProRule" id="PRU10016"/>
    </source>
</evidence>
<dbReference type="NCBIfam" id="TIGR03284">
    <property type="entry name" value="thym_sym"/>
    <property type="match status" value="1"/>
</dbReference>
<evidence type="ECO:0000313" key="8">
    <source>
        <dbReference type="Proteomes" id="UP000011274"/>
    </source>
</evidence>
<dbReference type="GO" id="GO:0004799">
    <property type="term" value="F:thymidylate synthase activity"/>
    <property type="evidence" value="ECO:0007669"/>
    <property type="project" value="UniProtKB-EC"/>
</dbReference>
<name>B2YFY9_MHVB</name>
<evidence type="ECO:0000256" key="2">
    <source>
        <dbReference type="ARBA" id="ARBA00022603"/>
    </source>
</evidence>
<feature type="active site" evidence="5">
    <location>
        <position position="173"/>
    </location>
</feature>
<feature type="domain" description="Thymidylate synthase/dCMP hydroxymethylase" evidence="6">
    <location>
        <begin position="9"/>
        <end position="293"/>
    </location>
</feature>
<evidence type="ECO:0000256" key="1">
    <source>
        <dbReference type="ARBA" id="ARBA00011947"/>
    </source>
</evidence>
<dbReference type="FunFam" id="3.30.572.10:FF:000008">
    <property type="entry name" value="thymidylate synthase isoform X2"/>
    <property type="match status" value="1"/>
</dbReference>
<dbReference type="Pfam" id="PF00303">
    <property type="entry name" value="Thymidylat_synt"/>
    <property type="match status" value="1"/>
</dbReference>
<evidence type="ECO:0000256" key="4">
    <source>
        <dbReference type="ARBA" id="ARBA00022727"/>
    </source>
</evidence>
<reference evidence="7 8" key="1">
    <citation type="journal article" date="2008" name="Virology">
        <title>Sequence analysis of a non-classified, non-occluded DNA virus that causes salivary gland hypertrophy of Musca domestica, MdSGHV.</title>
        <authorList>
            <person name="Garcia-Maruniak A."/>
            <person name="Maruniak J.E."/>
            <person name="Farmerie W."/>
            <person name="Boucias D.G."/>
        </authorList>
    </citation>
    <scope>NUCLEOTIDE SEQUENCE [LARGE SCALE GENOMIC DNA]</scope>
    <source>
        <strain evidence="8">Isolate Musca domestica/United States/Boucias/-</strain>
    </source>
</reference>
<organism evidence="7 8">
    <name type="scientific">Musca hytrovirus</name>
    <name type="common">isolate Musca domestica/United States/Boucias/-</name>
    <name type="synonym">MHV</name>
    <dbReference type="NCBI Taxonomy" id="523909"/>
    <lineage>
        <taxon>Viruses</taxon>
        <taxon>Viruses incertae sedis</taxon>
        <taxon>Naldaviricetes</taxon>
        <taxon>Lefavirales</taxon>
        <taxon>Hytrosaviridae</taxon>
        <taxon>Muscavirus</taxon>
        <taxon>Muscavirus musdomesticae</taxon>
    </lineage>
</organism>
<dbReference type="Proteomes" id="UP000011274">
    <property type="component" value="Segment"/>
</dbReference>
<dbReference type="GeneID" id="6295461"/>
<dbReference type="InterPro" id="IPR036926">
    <property type="entry name" value="Thymidate_synth/dCMP_Mease_sf"/>
</dbReference>
<dbReference type="PANTHER" id="PTHR11548:SF2">
    <property type="entry name" value="THYMIDYLATE SYNTHASE"/>
    <property type="match status" value="1"/>
</dbReference>
<dbReference type="InterPro" id="IPR023451">
    <property type="entry name" value="Thymidate_synth/dCMP_Mease_dom"/>
</dbReference>
<dbReference type="Gene3D" id="3.30.572.10">
    <property type="entry name" value="Thymidylate synthase/dCMP hydroxymethylase domain"/>
    <property type="match status" value="1"/>
</dbReference>
<keyword evidence="2" id="KW-0489">Methyltransferase</keyword>
<evidence type="ECO:0000313" key="7">
    <source>
        <dbReference type="EMBL" id="ACD03471.1"/>
    </source>
</evidence>
<protein>
    <recommendedName>
        <fullName evidence="1">thymidylate synthase</fullName>
        <ecNumber evidence="1">2.1.1.45</ecNumber>
    </recommendedName>
</protein>
<dbReference type="EC" id="2.1.1.45" evidence="1"/>
<dbReference type="RefSeq" id="YP_001883340.1">
    <property type="nucleotide sequence ID" value="NC_010671.1"/>
</dbReference>
<proteinExistence type="inferred from homology"/>
<dbReference type="InterPro" id="IPR000398">
    <property type="entry name" value="Thymidylate_synthase"/>
</dbReference>
<evidence type="ECO:0000259" key="6">
    <source>
        <dbReference type="Pfam" id="PF00303"/>
    </source>
</evidence>
<dbReference type="GO" id="GO:0032259">
    <property type="term" value="P:methylation"/>
    <property type="evidence" value="ECO:0007669"/>
    <property type="project" value="UniProtKB-KW"/>
</dbReference>
<gene>
    <name evidence="7" type="ORF">MdSGHV012</name>
</gene>
<dbReference type="InterPro" id="IPR020940">
    <property type="entry name" value="Thymidylate_synthase_AS"/>
</dbReference>
<accession>B2YFY9</accession>
<keyword evidence="4" id="KW-0545">Nucleotide biosynthesis</keyword>
<dbReference type="OrthoDB" id="13491at10239"/>
<dbReference type="EMBL" id="EU522111">
    <property type="protein sequence ID" value="ACD03471.1"/>
    <property type="molecule type" value="Genomic_DNA"/>
</dbReference>
<dbReference type="InterPro" id="IPR045097">
    <property type="entry name" value="Thymidate_synth/dCMP_Mease"/>
</dbReference>
<dbReference type="GO" id="GO:0006231">
    <property type="term" value="P:dTMP biosynthetic process"/>
    <property type="evidence" value="ECO:0007669"/>
    <property type="project" value="InterPro"/>
</dbReference>
<sequence length="294" mass="34078">MLRLTGERGYLTLVRRVLRDGTLKSNRTGVDTKYIFGDQLRYDLRDNRIAMLTTKKVFFRSALEELLWFLRGDTNQANLAAKGVNIWRGNSTREYLDSRKLPYPEHESLGPIYGFQWRHFGARYIDCHTDYTGQGVDQLAQCMHQIQYEPSSRRMIMTAWNPNDLDKMVLPPCHMSIQFSVNEKLGELSGHMTQRSADLMLGVPFNLVSYSLMLHILAHKFGLKAGELVTSYGDLHIYVPHIKNAMRQVSRLPYASPQIELKFGRDKRVEELTVDDFAVKNYRHHSQLEYEMAA</sequence>